<evidence type="ECO:0000313" key="1">
    <source>
        <dbReference type="EMBL" id="CAD8127996.1"/>
    </source>
</evidence>
<evidence type="ECO:0000313" key="2">
    <source>
        <dbReference type="Proteomes" id="UP000692954"/>
    </source>
</evidence>
<accession>A0A8S1RI80</accession>
<reference evidence="1" key="1">
    <citation type="submission" date="2021-01" db="EMBL/GenBank/DDBJ databases">
        <authorList>
            <consortium name="Genoscope - CEA"/>
            <person name="William W."/>
        </authorList>
    </citation>
    <scope>NUCLEOTIDE SEQUENCE</scope>
</reference>
<keyword evidence="2" id="KW-1185">Reference proteome</keyword>
<sequence>MVFKYIQIFISQEQDQRIKCYLMERRGTQSELIMIMLITDKVLKQDGILIKLERKTQKLQAKLAKTREIMLVDIKEMLIKLNKNKMTII</sequence>
<dbReference type="Proteomes" id="UP000692954">
    <property type="component" value="Unassembled WGS sequence"/>
</dbReference>
<proteinExistence type="predicted"/>
<name>A0A8S1RI80_9CILI</name>
<dbReference type="EMBL" id="CAJJDN010000182">
    <property type="protein sequence ID" value="CAD8127996.1"/>
    <property type="molecule type" value="Genomic_DNA"/>
</dbReference>
<organism evidence="1 2">
    <name type="scientific">Paramecium sonneborni</name>
    <dbReference type="NCBI Taxonomy" id="65129"/>
    <lineage>
        <taxon>Eukaryota</taxon>
        <taxon>Sar</taxon>
        <taxon>Alveolata</taxon>
        <taxon>Ciliophora</taxon>
        <taxon>Intramacronucleata</taxon>
        <taxon>Oligohymenophorea</taxon>
        <taxon>Peniculida</taxon>
        <taxon>Parameciidae</taxon>
        <taxon>Paramecium</taxon>
    </lineage>
</organism>
<gene>
    <name evidence="1" type="ORF">PSON_ATCC_30995.1.T1820021</name>
</gene>
<comment type="caution">
    <text evidence="1">The sequence shown here is derived from an EMBL/GenBank/DDBJ whole genome shotgun (WGS) entry which is preliminary data.</text>
</comment>
<dbReference type="AlphaFoldDB" id="A0A8S1RI80"/>
<protein>
    <submittedName>
        <fullName evidence="1">Uncharacterized protein</fullName>
    </submittedName>
</protein>